<evidence type="ECO:0000313" key="1">
    <source>
        <dbReference type="EMBL" id="MCS3904440.1"/>
    </source>
</evidence>
<dbReference type="EC" id="6.3.2.2" evidence="1"/>
<name>A0AAE3HLA6_9GAMM</name>
<dbReference type="AlphaFoldDB" id="A0AAE3HLA6"/>
<dbReference type="NCBIfam" id="TIGR02049">
    <property type="entry name" value="gshA_ferroox"/>
    <property type="match status" value="1"/>
</dbReference>
<protein>
    <submittedName>
        <fullName evidence="1">Glutamate--cysteine ligase</fullName>
        <ecNumber evidence="1">6.3.2.2</ecNumber>
    </submittedName>
</protein>
<keyword evidence="1" id="KW-0436">Ligase</keyword>
<dbReference type="Proteomes" id="UP001204445">
    <property type="component" value="Unassembled WGS sequence"/>
</dbReference>
<dbReference type="InterPro" id="IPR011718">
    <property type="entry name" value="GshA"/>
</dbReference>
<dbReference type="GO" id="GO:0004357">
    <property type="term" value="F:glutamate-cysteine ligase activity"/>
    <property type="evidence" value="ECO:0007669"/>
    <property type="project" value="UniProtKB-EC"/>
</dbReference>
<dbReference type="EMBL" id="JANUCT010000022">
    <property type="protein sequence ID" value="MCS3904440.1"/>
    <property type="molecule type" value="Genomic_DNA"/>
</dbReference>
<dbReference type="Gene3D" id="3.40.50.11280">
    <property type="entry name" value="Glutamate-cysteine ligase, N-terminal domain"/>
    <property type="match status" value="1"/>
</dbReference>
<accession>A0AAE3HLA6</accession>
<comment type="caution">
    <text evidence="1">The sequence shown here is derived from an EMBL/GenBank/DDBJ whole genome shotgun (WGS) entry which is preliminary data.</text>
</comment>
<organism evidence="1 2">
    <name type="scientific">Methylohalomonas lacus</name>
    <dbReference type="NCBI Taxonomy" id="398773"/>
    <lineage>
        <taxon>Bacteria</taxon>
        <taxon>Pseudomonadati</taxon>
        <taxon>Pseudomonadota</taxon>
        <taxon>Gammaproteobacteria</taxon>
        <taxon>Methylohalomonadales</taxon>
        <taxon>Methylohalomonadaceae</taxon>
        <taxon>Methylohalomonas</taxon>
    </lineage>
</organism>
<dbReference type="InterPro" id="IPR042520">
    <property type="entry name" value="GshA_N"/>
</dbReference>
<gene>
    <name evidence="1" type="ORF">J2T55_002476</name>
</gene>
<sequence length="440" mass="49087">MSTQPAYPVPHLTTALTGPLHKIETHLLEHQAEIESWFRKHWLAERPPFYCSVDLRNAGYKLAPIDTNLFPAGFNNLNPAFESLCIQALQAAIEHYQQPIDRILIVPENHTRNMFYLEHVAVLKGLLEKAGFEVRIGSMIEDLAEPMTIELESGKSLVLEPLQRAGKRVHVGDYDPEFVLLNNDLSAGRPAILDGLDQIVTPPIALGWSSRSKSAHFKHYREVATEFCELIGLDPWLLVPAYRNCGEIDFMNRAGEACLNKNVAILLEEIQAKYDEYGVPCQPFVMIKADAGTYGMGVMTVTSADQVGELNRKQRTRMATTKEGQKVTRVIIQEGVYTHETWGDEQTVAEPVVYMVDHHVVGGFYRVHNARSSSENLNSPGMRFERLAFADCCISPDKAQAPDAHPNRFYAYGVVARLALLAAAREIADCCPDQSVARAG</sequence>
<evidence type="ECO:0000313" key="2">
    <source>
        <dbReference type="Proteomes" id="UP001204445"/>
    </source>
</evidence>
<dbReference type="RefSeq" id="WP_259057373.1">
    <property type="nucleotide sequence ID" value="NZ_JANUCT010000022.1"/>
</dbReference>
<dbReference type="Pfam" id="PF08886">
    <property type="entry name" value="GshA"/>
    <property type="match status" value="1"/>
</dbReference>
<keyword evidence="2" id="KW-1185">Reference proteome</keyword>
<dbReference type="SUPFAM" id="SSF56059">
    <property type="entry name" value="Glutathione synthetase ATP-binding domain-like"/>
    <property type="match status" value="1"/>
</dbReference>
<proteinExistence type="predicted"/>
<reference evidence="1" key="1">
    <citation type="submission" date="2022-08" db="EMBL/GenBank/DDBJ databases">
        <title>Genomic Encyclopedia of Type Strains, Phase III (KMG-III): the genomes of soil and plant-associated and newly described type strains.</title>
        <authorList>
            <person name="Whitman W."/>
        </authorList>
    </citation>
    <scope>NUCLEOTIDE SEQUENCE</scope>
    <source>
        <strain evidence="1">HMT 1</strain>
    </source>
</reference>